<feature type="chain" id="PRO_5042500761" evidence="4">
    <location>
        <begin position="18"/>
        <end position="655"/>
    </location>
</feature>
<keyword evidence="4" id="KW-0732">Signal</keyword>
<reference evidence="6" key="1">
    <citation type="submission" date="2021-06" db="EMBL/GenBank/DDBJ databases">
        <title>Comparative genomics, transcriptomics and evolutionary studies reveal genomic signatures of adaptation to plant cell wall in hemibiotrophic fungi.</title>
        <authorList>
            <consortium name="DOE Joint Genome Institute"/>
            <person name="Baroncelli R."/>
            <person name="Diaz J.F."/>
            <person name="Benocci T."/>
            <person name="Peng M."/>
            <person name="Battaglia E."/>
            <person name="Haridas S."/>
            <person name="Andreopoulos W."/>
            <person name="Labutti K."/>
            <person name="Pangilinan J."/>
            <person name="Floch G.L."/>
            <person name="Makela M.R."/>
            <person name="Henrissat B."/>
            <person name="Grigoriev I.V."/>
            <person name="Crouch J.A."/>
            <person name="De Vries R.P."/>
            <person name="Sukno S.A."/>
            <person name="Thon M.R."/>
        </authorList>
    </citation>
    <scope>NUCLEOTIDE SEQUENCE</scope>
    <source>
        <strain evidence="6">CBS 193.32</strain>
    </source>
</reference>
<dbReference type="SUPFAM" id="SSF51905">
    <property type="entry name" value="FAD/NAD(P)-binding domain"/>
    <property type="match status" value="1"/>
</dbReference>
<accession>A0AAJ0AKJ7</accession>
<keyword evidence="3" id="KW-0274">FAD</keyword>
<comment type="cofactor">
    <cofactor evidence="3">
        <name>FAD</name>
        <dbReference type="ChEBI" id="CHEBI:57692"/>
    </cofactor>
</comment>
<gene>
    <name evidence="6" type="ORF">BDP55DRAFT_744616</name>
</gene>
<dbReference type="SUPFAM" id="SSF54373">
    <property type="entry name" value="FAD-linked reductases, C-terminal domain"/>
    <property type="match status" value="1"/>
</dbReference>
<feature type="binding site" evidence="3">
    <location>
        <position position="257"/>
    </location>
    <ligand>
        <name>FAD</name>
        <dbReference type="ChEBI" id="CHEBI:57692"/>
    </ligand>
</feature>
<organism evidence="6 7">
    <name type="scientific">Colletotrichum godetiae</name>
    <dbReference type="NCBI Taxonomy" id="1209918"/>
    <lineage>
        <taxon>Eukaryota</taxon>
        <taxon>Fungi</taxon>
        <taxon>Dikarya</taxon>
        <taxon>Ascomycota</taxon>
        <taxon>Pezizomycotina</taxon>
        <taxon>Sordariomycetes</taxon>
        <taxon>Hypocreomycetidae</taxon>
        <taxon>Glomerellales</taxon>
        <taxon>Glomerellaceae</taxon>
        <taxon>Colletotrichum</taxon>
        <taxon>Colletotrichum acutatum species complex</taxon>
    </lineage>
</organism>
<comment type="caution">
    <text evidence="6">The sequence shown here is derived from an EMBL/GenBank/DDBJ whole genome shotgun (WGS) entry which is preliminary data.</text>
</comment>
<dbReference type="RefSeq" id="XP_060429585.1">
    <property type="nucleotide sequence ID" value="XM_060580517.1"/>
</dbReference>
<dbReference type="PANTHER" id="PTHR11552:SF115">
    <property type="entry name" value="DEHYDROGENASE XPTC-RELATED"/>
    <property type="match status" value="1"/>
</dbReference>
<dbReference type="PIRSF" id="PIRSF000137">
    <property type="entry name" value="Alcohol_oxidase"/>
    <property type="match status" value="1"/>
</dbReference>
<evidence type="ECO:0000313" key="7">
    <source>
        <dbReference type="Proteomes" id="UP001224890"/>
    </source>
</evidence>
<dbReference type="GO" id="GO:0016614">
    <property type="term" value="F:oxidoreductase activity, acting on CH-OH group of donors"/>
    <property type="evidence" value="ECO:0007669"/>
    <property type="project" value="InterPro"/>
</dbReference>
<dbReference type="InterPro" id="IPR036188">
    <property type="entry name" value="FAD/NAD-bd_sf"/>
</dbReference>
<feature type="signal peptide" evidence="4">
    <location>
        <begin position="1"/>
        <end position="17"/>
    </location>
</feature>
<keyword evidence="7" id="KW-1185">Reference proteome</keyword>
<dbReference type="Proteomes" id="UP001224890">
    <property type="component" value="Unassembled WGS sequence"/>
</dbReference>
<dbReference type="InterPro" id="IPR007867">
    <property type="entry name" value="GMC_OxRtase_C"/>
</dbReference>
<dbReference type="InterPro" id="IPR012132">
    <property type="entry name" value="GMC_OxRdtase"/>
</dbReference>
<feature type="domain" description="Glucose-methanol-choline oxidoreductase N-terminal" evidence="5">
    <location>
        <begin position="298"/>
        <end position="312"/>
    </location>
</feature>
<comment type="similarity">
    <text evidence="1">Belongs to the GMC oxidoreductase family.</text>
</comment>
<protein>
    <submittedName>
        <fullName evidence="6">Choline dehydrogenase</fullName>
    </submittedName>
</protein>
<evidence type="ECO:0000256" key="4">
    <source>
        <dbReference type="SAM" id="SignalP"/>
    </source>
</evidence>
<dbReference type="EMBL" id="JAHMHR010000021">
    <property type="protein sequence ID" value="KAK1675582.1"/>
    <property type="molecule type" value="Genomic_DNA"/>
</dbReference>
<dbReference type="Pfam" id="PF05199">
    <property type="entry name" value="GMC_oxred_C"/>
    <property type="match status" value="1"/>
</dbReference>
<dbReference type="Gene3D" id="3.50.50.60">
    <property type="entry name" value="FAD/NAD(P)-binding domain"/>
    <property type="match status" value="1"/>
</dbReference>
<dbReference type="Gene3D" id="3.30.560.10">
    <property type="entry name" value="Glucose Oxidase, domain 3"/>
    <property type="match status" value="1"/>
</dbReference>
<evidence type="ECO:0000256" key="3">
    <source>
        <dbReference type="PIRSR" id="PIRSR000137-2"/>
    </source>
</evidence>
<dbReference type="Pfam" id="PF00732">
    <property type="entry name" value="GMC_oxred_N"/>
    <property type="match status" value="1"/>
</dbReference>
<evidence type="ECO:0000259" key="5">
    <source>
        <dbReference type="PROSITE" id="PS00624"/>
    </source>
</evidence>
<proteinExistence type="inferred from homology"/>
<name>A0AAJ0AKJ7_9PEZI</name>
<evidence type="ECO:0000313" key="6">
    <source>
        <dbReference type="EMBL" id="KAK1675582.1"/>
    </source>
</evidence>
<dbReference type="PANTHER" id="PTHR11552">
    <property type="entry name" value="GLUCOSE-METHANOL-CHOLINE GMC OXIDOREDUCTASE"/>
    <property type="match status" value="1"/>
</dbReference>
<dbReference type="AlphaFoldDB" id="A0AAJ0AKJ7"/>
<dbReference type="GeneID" id="85465043"/>
<evidence type="ECO:0000256" key="1">
    <source>
        <dbReference type="ARBA" id="ARBA00010790"/>
    </source>
</evidence>
<dbReference type="GO" id="GO:0050660">
    <property type="term" value="F:flavin adenine dinucleotide binding"/>
    <property type="evidence" value="ECO:0007669"/>
    <property type="project" value="InterPro"/>
</dbReference>
<dbReference type="InterPro" id="IPR000172">
    <property type="entry name" value="GMC_OxRdtase_N"/>
</dbReference>
<feature type="active site" description="Proton acceptor" evidence="2">
    <location>
        <position position="590"/>
    </location>
</feature>
<keyword evidence="3" id="KW-0285">Flavoprotein</keyword>
<dbReference type="GO" id="GO:0044550">
    <property type="term" value="P:secondary metabolite biosynthetic process"/>
    <property type="evidence" value="ECO:0007669"/>
    <property type="project" value="TreeGrafter"/>
</dbReference>
<evidence type="ECO:0000256" key="2">
    <source>
        <dbReference type="PIRSR" id="PIRSR000137-1"/>
    </source>
</evidence>
<dbReference type="PROSITE" id="PS00624">
    <property type="entry name" value="GMC_OXRED_2"/>
    <property type="match status" value="1"/>
</dbReference>
<feature type="active site" description="Proton donor" evidence="2">
    <location>
        <position position="547"/>
    </location>
</feature>
<sequence>MKLTLNILVIAISVVQAATFQNLVEKSLNISYDYVIVGGGTAGMTLASRLSTDKSLTVLVIEAGIPDNYEGAVMIPRFYPGASGFAPGTRYDWNLTSTPQEFLSKQIINLTQGHTIGGSSTVNAMIFDRGMPSNYDAWAALGNQGWNFAGLLPYFKKSECFTAATPANFATYGMTFDAACHGFEGPVQSSYLAWSHPNNSKLIPHSTPVDQGCNPLGAYLTTHSIDPRNQSRSSARTAHYDQNVDRVNLDILTGHQVTKLLFNTDGEKPRATGVEFSAGPGLPVTKVEVLKEVIVSAGALNTPKLLQLSGIGPVSLTSGHGIPSLVNLPGVGANLQDHPFGLTLASLSAGIPGNYELENATFDAEQKDLYYSKREGRWTDTIAEALAFIPLTNFTQSDVTDELLSIISSAGAAQYLPQDTDQTVKDGYLKQVQQLLEMHQNGSTAGMELLYVDGGRSIVNILMHPLSRGTVAINSTDPWAPPVIDPRYLSHPYDGRVLVESIRFNRKLMATEQIQALGATETLPGVGTTSDDDLLQFIKGVSSTEYHYTGTCAMLPRSLGGVVDSNLNVHGVDDLRIVDASIMPLLPSAHTQATVYAIAEKVNRAPTLDQSTMNETSAVAPVLTNFSNTGSRHYLTAKFLMQMERSWIRRGLYKK</sequence>